<dbReference type="SMART" id="SM00950">
    <property type="entry name" value="Piwi"/>
    <property type="match status" value="1"/>
</dbReference>
<keyword evidence="2" id="KW-0943">RNA-mediated gene silencing</keyword>
<evidence type="ECO:0000256" key="3">
    <source>
        <dbReference type="SAM" id="MobiDB-lite"/>
    </source>
</evidence>
<dbReference type="InterPro" id="IPR003100">
    <property type="entry name" value="PAZ_dom"/>
</dbReference>
<dbReference type="InterPro" id="IPR032474">
    <property type="entry name" value="Argonaute_N"/>
</dbReference>
<dbReference type="PROSITE" id="PS50822">
    <property type="entry name" value="PIWI"/>
    <property type="match status" value="1"/>
</dbReference>
<dbReference type="Pfam" id="PF08699">
    <property type="entry name" value="ArgoL1"/>
    <property type="match status" value="1"/>
</dbReference>
<gene>
    <name evidence="7" type="ORF">NCGR_LOCUS53482</name>
</gene>
<dbReference type="PANTHER" id="PTHR22891">
    <property type="entry name" value="EUKARYOTIC TRANSLATION INITIATION FACTOR 2C"/>
    <property type="match status" value="1"/>
</dbReference>
<dbReference type="InterPro" id="IPR036085">
    <property type="entry name" value="PAZ_dom_sf"/>
</dbReference>
<dbReference type="Pfam" id="PF02170">
    <property type="entry name" value="PAZ"/>
    <property type="match status" value="1"/>
</dbReference>
<dbReference type="Pfam" id="PF16488">
    <property type="entry name" value="ArgoL2"/>
    <property type="match status" value="1"/>
</dbReference>
<feature type="compositionally biased region" description="Acidic residues" evidence="3">
    <location>
        <begin position="88"/>
        <end position="101"/>
    </location>
</feature>
<feature type="domain" description="Piwi" evidence="6">
    <location>
        <begin position="977"/>
        <end position="1257"/>
    </location>
</feature>
<dbReference type="SMART" id="SM01163">
    <property type="entry name" value="DUF1785"/>
    <property type="match status" value="1"/>
</dbReference>
<evidence type="ECO:0000256" key="1">
    <source>
        <dbReference type="ARBA" id="ARBA00008201"/>
    </source>
</evidence>
<dbReference type="Pfam" id="PF02171">
    <property type="entry name" value="Piwi"/>
    <property type="match status" value="1"/>
</dbReference>
<dbReference type="InterPro" id="IPR036397">
    <property type="entry name" value="RNaseH_sf"/>
</dbReference>
<keyword evidence="4" id="KW-0472">Membrane</keyword>
<dbReference type="InterPro" id="IPR012337">
    <property type="entry name" value="RNaseH-like_sf"/>
</dbReference>
<evidence type="ECO:0000313" key="7">
    <source>
        <dbReference type="EMBL" id="CAD6270188.1"/>
    </source>
</evidence>
<evidence type="ECO:0000313" key="8">
    <source>
        <dbReference type="Proteomes" id="UP000604825"/>
    </source>
</evidence>
<dbReference type="AlphaFoldDB" id="A0A811RK74"/>
<dbReference type="Gene3D" id="3.40.50.2300">
    <property type="match status" value="1"/>
</dbReference>
<feature type="compositionally biased region" description="Polar residues" evidence="3">
    <location>
        <begin position="57"/>
        <end position="79"/>
    </location>
</feature>
<reference evidence="7" key="1">
    <citation type="submission" date="2020-10" db="EMBL/GenBank/DDBJ databases">
        <authorList>
            <person name="Han B."/>
            <person name="Lu T."/>
            <person name="Zhao Q."/>
            <person name="Huang X."/>
            <person name="Zhao Y."/>
        </authorList>
    </citation>
    <scope>NUCLEOTIDE SEQUENCE</scope>
</reference>
<accession>A0A811RK74</accession>
<dbReference type="GO" id="GO:0031047">
    <property type="term" value="P:regulatory ncRNA-mediated gene silencing"/>
    <property type="evidence" value="ECO:0007669"/>
    <property type="project" value="UniProtKB-KW"/>
</dbReference>
<name>A0A811RK74_9POAL</name>
<dbReference type="InterPro" id="IPR003165">
    <property type="entry name" value="Piwi"/>
</dbReference>
<organism evidence="7 8">
    <name type="scientific">Miscanthus lutarioriparius</name>
    <dbReference type="NCBI Taxonomy" id="422564"/>
    <lineage>
        <taxon>Eukaryota</taxon>
        <taxon>Viridiplantae</taxon>
        <taxon>Streptophyta</taxon>
        <taxon>Embryophyta</taxon>
        <taxon>Tracheophyta</taxon>
        <taxon>Spermatophyta</taxon>
        <taxon>Magnoliopsida</taxon>
        <taxon>Liliopsida</taxon>
        <taxon>Poales</taxon>
        <taxon>Poaceae</taxon>
        <taxon>PACMAD clade</taxon>
        <taxon>Panicoideae</taxon>
        <taxon>Andropogonodae</taxon>
        <taxon>Andropogoneae</taxon>
        <taxon>Saccharinae</taxon>
        <taxon>Miscanthus</taxon>
    </lineage>
</organism>
<dbReference type="InterPro" id="IPR014811">
    <property type="entry name" value="ArgoL1"/>
</dbReference>
<dbReference type="SUPFAM" id="SSF53098">
    <property type="entry name" value="Ribonuclease H-like"/>
    <property type="match status" value="1"/>
</dbReference>
<keyword evidence="8" id="KW-1185">Reference proteome</keyword>
<dbReference type="SUPFAM" id="SSF101690">
    <property type="entry name" value="PAZ domain"/>
    <property type="match status" value="1"/>
</dbReference>
<dbReference type="Gene3D" id="2.170.260.10">
    <property type="entry name" value="paz domain"/>
    <property type="match status" value="1"/>
</dbReference>
<dbReference type="Pfam" id="PF16487">
    <property type="entry name" value="ArgoMid"/>
    <property type="match status" value="1"/>
</dbReference>
<proteinExistence type="inferred from homology"/>
<dbReference type="CDD" id="cd02846">
    <property type="entry name" value="PAZ_argonaute_like"/>
    <property type="match status" value="1"/>
</dbReference>
<dbReference type="GO" id="GO:0003723">
    <property type="term" value="F:RNA binding"/>
    <property type="evidence" value="ECO:0007669"/>
    <property type="project" value="InterPro"/>
</dbReference>
<evidence type="ECO:0000259" key="6">
    <source>
        <dbReference type="PROSITE" id="PS50822"/>
    </source>
</evidence>
<evidence type="ECO:0000259" key="5">
    <source>
        <dbReference type="PROSITE" id="PS50821"/>
    </source>
</evidence>
<dbReference type="Pfam" id="PF16486">
    <property type="entry name" value="ArgoN"/>
    <property type="match status" value="1"/>
</dbReference>
<dbReference type="InterPro" id="IPR032472">
    <property type="entry name" value="ArgoL2"/>
</dbReference>
<dbReference type="OrthoDB" id="10252740at2759"/>
<keyword evidence="4" id="KW-0812">Transmembrane</keyword>
<dbReference type="CDD" id="cd04657">
    <property type="entry name" value="Piwi_ago-like"/>
    <property type="match status" value="1"/>
</dbReference>
<evidence type="ECO:0000256" key="4">
    <source>
        <dbReference type="SAM" id="Phobius"/>
    </source>
</evidence>
<feature type="domain" description="PAZ" evidence="5">
    <location>
        <begin position="709"/>
        <end position="810"/>
    </location>
</feature>
<evidence type="ECO:0000256" key="2">
    <source>
        <dbReference type="ARBA" id="ARBA00023158"/>
    </source>
</evidence>
<keyword evidence="4" id="KW-1133">Transmembrane helix</keyword>
<dbReference type="PROSITE" id="PS50821">
    <property type="entry name" value="PAZ"/>
    <property type="match status" value="1"/>
</dbReference>
<protein>
    <submittedName>
        <fullName evidence="7">Uncharacterized protein</fullName>
    </submittedName>
</protein>
<dbReference type="InterPro" id="IPR045246">
    <property type="entry name" value="Piwi_ago-like"/>
</dbReference>
<dbReference type="InterPro" id="IPR032473">
    <property type="entry name" value="Argonaute_Mid_dom"/>
</dbReference>
<dbReference type="EMBL" id="CAJGYO010000015">
    <property type="protein sequence ID" value="CAD6270188.1"/>
    <property type="molecule type" value="Genomic_DNA"/>
</dbReference>
<dbReference type="Proteomes" id="UP000604825">
    <property type="component" value="Unassembled WGS sequence"/>
</dbReference>
<feature type="transmembrane region" description="Helical" evidence="4">
    <location>
        <begin position="12"/>
        <end position="32"/>
    </location>
</feature>
<sequence length="1257" mass="138637">MIGSVRKKRGFNKLVVVMMFFVCAIIIVALLVRDNCCVVVQVAVLPRIIPVGSSWDASPTAATTPSGKIIIPTTSTRGASSPARDLQEDSEAVPASEEEEPPAAAPYSADSRWNIQWESVASILSPFSSNGTGRGIARVDLLNFNSSEVARWKSTLPAADVRAVRLAPAADAVTWEALYPNWIDEESNRSSCPSLPDPDAAPHHHNYDLVAVKLPCRGQAWSRDVRRLHLQLSAAKLTLHGSSSKAGMVLILSESGCLPLPNLFPCKHLLARRGHAFLYHPEATYLRHRLNLPVGSCQLAVPFLRPSPTPPSATPGPGTSRISRQAYATVLHSADAYVYAACPGAIGTCSYDCILSLPILTVAIKISSGAVLLCDALSTGARSIGSSGNKIAPDVFLFDPAGQEGLSDDNSGDGIGLPSWKFRIDADLLDDLITRTTFHFSGSEAMFVDLGHFTSASIRYSMAAKTAVAVQVLKDDTVKRTPMARPSNGREGKPIRLLSNHFAVKLRGVDAVFYQYNVCIKSEDDKVVDGKGIGRKVIDKLLQTYCSELDGKDFAYDGEKCLFTVGPLPQNNFEFTVILEETSSRAVGGSPVHGSPTQADKKRVKRSHLAKKFSVGISYAAKIPLKSVALALRGSESEHAQDALRVLDIVLRGCLLVRQSFFSDDSRNLVDLTGGVSGCRGLHSSFRTTIGGLSLNMDVSTTMVVTPGPVIDFLLTNQNVRDIRDIDWPRAKKMLKNLRVKAKHNNMEFKIIGLSDQPCSRQMFPMKVRNGSIEIQTVDITVQDYFKSKQVELTMPYLPCLDLCHMVSLQRYTKALSSQQRAMLVEKSRQKPQERMRVVTDAVKSNMYDDDPILSSCGIEIEKQFTRVDARVLSAPTLVVGNSEDCIPNRGRWNYNNKRLLDPVKIEHWAIVNFSARCDMSRISRELINCGRSKGIFIERPHTLVDEDSQSRRCSPMERVEKMFEKVKTSLPGPPEFLLCVLPERKNCDIYGPWKKKNLHEMGIVTQCIAPSNKMNDQYFTNVLLKINAKLGGMNSKLALEHRQMIPVVTQIPTLILGMDVSHGSPGRADIPSIAAVVGSRCWPLITRYRASVRTQSPKVEMIDSLFKPLDDGKDDGIIRELLLDFYQTSQQRKPKQIIIFRDGVSESQFCQVLNVELNQIIKAYQSMGQGDLPKFTVIIAQKNHHTKLFQADSPENVPPGTVVDSGIVHPRQYDFYMCAHAGPIGTSRPTHYHVLLDEIGFSADNLQKLVLSLSYV</sequence>
<feature type="region of interest" description="Disordered" evidence="3">
    <location>
        <begin position="57"/>
        <end position="108"/>
    </location>
</feature>
<comment type="caution">
    <text evidence="7">The sequence shown here is derived from an EMBL/GenBank/DDBJ whole genome shotgun (WGS) entry which is preliminary data.</text>
</comment>
<comment type="similarity">
    <text evidence="1">Belongs to the argonaute family. Ago subfamily.</text>
</comment>
<dbReference type="Gene3D" id="3.30.420.10">
    <property type="entry name" value="Ribonuclease H-like superfamily/Ribonuclease H"/>
    <property type="match status" value="1"/>
</dbReference>